<feature type="region of interest" description="Disordered" evidence="1">
    <location>
        <begin position="1"/>
        <end position="21"/>
    </location>
</feature>
<protein>
    <submittedName>
        <fullName evidence="2">Uncharacterized protein</fullName>
    </submittedName>
</protein>
<dbReference type="AlphaFoldDB" id="A0A8J5VMD0"/>
<keyword evidence="3" id="KW-1185">Reference proteome</keyword>
<evidence type="ECO:0000256" key="1">
    <source>
        <dbReference type="SAM" id="MobiDB-lite"/>
    </source>
</evidence>
<accession>A0A8J5VMD0</accession>
<name>A0A8J5VMD0_ZIZPA</name>
<sequence>MGSSTYGRPAGFSEASGRARARRRCVCACIRERRPWLADTGRVALAARGTGDPAVPTRLDCPRRRPKYPVHVVIAGVAVELRTKTGGKCPPRSRKSVLRITYDS</sequence>
<dbReference type="Proteomes" id="UP000729402">
    <property type="component" value="Unassembled WGS sequence"/>
</dbReference>
<reference evidence="2" key="1">
    <citation type="journal article" date="2021" name="bioRxiv">
        <title>Whole Genome Assembly and Annotation of Northern Wild Rice, Zizania palustris L., Supports a Whole Genome Duplication in the Zizania Genus.</title>
        <authorList>
            <person name="Haas M."/>
            <person name="Kono T."/>
            <person name="Macchietto M."/>
            <person name="Millas R."/>
            <person name="McGilp L."/>
            <person name="Shao M."/>
            <person name="Duquette J."/>
            <person name="Hirsch C.N."/>
            <person name="Kimball J."/>
        </authorList>
    </citation>
    <scope>NUCLEOTIDE SEQUENCE</scope>
    <source>
        <tissue evidence="2">Fresh leaf tissue</tissue>
    </source>
</reference>
<comment type="caution">
    <text evidence="2">The sequence shown here is derived from an EMBL/GenBank/DDBJ whole genome shotgun (WGS) entry which is preliminary data.</text>
</comment>
<evidence type="ECO:0000313" key="3">
    <source>
        <dbReference type="Proteomes" id="UP000729402"/>
    </source>
</evidence>
<evidence type="ECO:0000313" key="2">
    <source>
        <dbReference type="EMBL" id="KAG8053253.1"/>
    </source>
</evidence>
<organism evidence="2 3">
    <name type="scientific">Zizania palustris</name>
    <name type="common">Northern wild rice</name>
    <dbReference type="NCBI Taxonomy" id="103762"/>
    <lineage>
        <taxon>Eukaryota</taxon>
        <taxon>Viridiplantae</taxon>
        <taxon>Streptophyta</taxon>
        <taxon>Embryophyta</taxon>
        <taxon>Tracheophyta</taxon>
        <taxon>Spermatophyta</taxon>
        <taxon>Magnoliopsida</taxon>
        <taxon>Liliopsida</taxon>
        <taxon>Poales</taxon>
        <taxon>Poaceae</taxon>
        <taxon>BOP clade</taxon>
        <taxon>Oryzoideae</taxon>
        <taxon>Oryzeae</taxon>
        <taxon>Zizaniinae</taxon>
        <taxon>Zizania</taxon>
    </lineage>
</organism>
<dbReference type="EMBL" id="JAAALK010000288">
    <property type="protein sequence ID" value="KAG8053253.1"/>
    <property type="molecule type" value="Genomic_DNA"/>
</dbReference>
<gene>
    <name evidence="2" type="ORF">GUJ93_ZPchr0001g32848</name>
</gene>
<proteinExistence type="predicted"/>
<reference evidence="2" key="2">
    <citation type="submission" date="2021-02" db="EMBL/GenBank/DDBJ databases">
        <authorList>
            <person name="Kimball J.A."/>
            <person name="Haas M.W."/>
            <person name="Macchietto M."/>
            <person name="Kono T."/>
            <person name="Duquette J."/>
            <person name="Shao M."/>
        </authorList>
    </citation>
    <scope>NUCLEOTIDE SEQUENCE</scope>
    <source>
        <tissue evidence="2">Fresh leaf tissue</tissue>
    </source>
</reference>